<sequence length="178" mass="19092">MVSHAHSDVLDTSSWNTDAATISLWDLLPKARKEVYDRGFGAGKDDGHAQGIKEGRSAGITESLALGFEQGLAEGLKIGLEQGKEVGMQQGMKIGREVGYADGLAKGVRQAKEEINKSGDEGSRGHTLQMEMTRENVVVKLPPTLASTTPKKGDSEKAKARRHGADPFASLLDLVHKK</sequence>
<name>A0ABR3UHD5_9PLEO</name>
<evidence type="ECO:0000256" key="1">
    <source>
        <dbReference type="SAM" id="MobiDB-lite"/>
    </source>
</evidence>
<proteinExistence type="predicted"/>
<organism evidence="3 4">
    <name type="scientific">Alternaria dauci</name>
    <dbReference type="NCBI Taxonomy" id="48095"/>
    <lineage>
        <taxon>Eukaryota</taxon>
        <taxon>Fungi</taxon>
        <taxon>Dikarya</taxon>
        <taxon>Ascomycota</taxon>
        <taxon>Pezizomycotina</taxon>
        <taxon>Dothideomycetes</taxon>
        <taxon>Pleosporomycetidae</taxon>
        <taxon>Pleosporales</taxon>
        <taxon>Pleosporineae</taxon>
        <taxon>Pleosporaceae</taxon>
        <taxon>Alternaria</taxon>
        <taxon>Alternaria sect. Porri</taxon>
    </lineage>
</organism>
<comment type="caution">
    <text evidence="3">The sequence shown here is derived from an EMBL/GenBank/DDBJ whole genome shotgun (WGS) entry which is preliminary data.</text>
</comment>
<dbReference type="EMBL" id="JBHGVX010000005">
    <property type="protein sequence ID" value="KAL1795901.1"/>
    <property type="molecule type" value="Genomic_DNA"/>
</dbReference>
<dbReference type="Pfam" id="PF09811">
    <property type="entry name" value="Yae1_N"/>
    <property type="match status" value="1"/>
</dbReference>
<feature type="domain" description="Essential protein Yae1 N-terminal" evidence="2">
    <location>
        <begin position="67"/>
        <end position="104"/>
    </location>
</feature>
<evidence type="ECO:0000259" key="2">
    <source>
        <dbReference type="Pfam" id="PF09811"/>
    </source>
</evidence>
<reference evidence="3 4" key="1">
    <citation type="submission" date="2024-09" db="EMBL/GenBank/DDBJ databases">
        <title>T2T genomes of carrot and Alternaria dauci and their utility for understanding host-pathogen interaction during carrot leaf blight disease.</title>
        <authorList>
            <person name="Liu W."/>
            <person name="Xu S."/>
            <person name="Ou C."/>
            <person name="Liu X."/>
            <person name="Zhuang F."/>
            <person name="Deng X.W."/>
        </authorList>
    </citation>
    <scope>NUCLEOTIDE SEQUENCE [LARGE SCALE GENOMIC DNA]</scope>
    <source>
        <strain evidence="3 4">A2016</strain>
    </source>
</reference>
<dbReference type="Proteomes" id="UP001578633">
    <property type="component" value="Chromosome 5"/>
</dbReference>
<protein>
    <recommendedName>
        <fullName evidence="2">Essential protein Yae1 N-terminal domain-containing protein</fullName>
    </recommendedName>
</protein>
<keyword evidence="4" id="KW-1185">Reference proteome</keyword>
<evidence type="ECO:0000313" key="4">
    <source>
        <dbReference type="Proteomes" id="UP001578633"/>
    </source>
</evidence>
<dbReference type="RefSeq" id="XP_069306485.1">
    <property type="nucleotide sequence ID" value="XM_069452301.1"/>
</dbReference>
<gene>
    <name evidence="3" type="ORF">ACET3X_006125</name>
</gene>
<accession>A0ABR3UHD5</accession>
<dbReference type="InterPro" id="IPR019191">
    <property type="entry name" value="Essential_protein_Yae1_N"/>
</dbReference>
<dbReference type="GeneID" id="96086447"/>
<feature type="region of interest" description="Disordered" evidence="1">
    <location>
        <begin position="136"/>
        <end position="178"/>
    </location>
</feature>
<evidence type="ECO:0000313" key="3">
    <source>
        <dbReference type="EMBL" id="KAL1795901.1"/>
    </source>
</evidence>